<evidence type="ECO:0000259" key="1">
    <source>
        <dbReference type="Pfam" id="PF04101"/>
    </source>
</evidence>
<dbReference type="GO" id="GO:0016758">
    <property type="term" value="F:hexosyltransferase activity"/>
    <property type="evidence" value="ECO:0007669"/>
    <property type="project" value="InterPro"/>
</dbReference>
<evidence type="ECO:0000313" key="3">
    <source>
        <dbReference type="Proteomes" id="UP000184327"/>
    </source>
</evidence>
<dbReference type="Gene3D" id="3.40.50.2000">
    <property type="entry name" value="Glycogen Phosphorylase B"/>
    <property type="match status" value="1"/>
</dbReference>
<keyword evidence="2" id="KW-0808">Transferase</keyword>
<dbReference type="AlphaFoldDB" id="A0A1M4WCG0"/>
<proteinExistence type="predicted"/>
<dbReference type="OrthoDB" id="9815663at2"/>
<evidence type="ECO:0000313" key="2">
    <source>
        <dbReference type="EMBL" id="SHE78929.1"/>
    </source>
</evidence>
<sequence>MTSTLDLVYINAGGGHRASALALEAIALEQRRPWNIRLVNLFEVLDPAHRFESLTGFKPEDMYNKRLARGWTRSMGQELKVLQQLIRLSHPRLVQRLCAHWQDSPADMVVSLIPNFNRAMLEGLRRSGSQAPYVTVMTDLADLARGHFWIEAAQAGNPQHLVCGTDRAVQQALALGHGADYVHATSGMLVRPEFYGHSVREREPLMRHYGLDPQRPTGLVLFGGHGSRAMLDVARKLPEVQLILLCGHNQALAEALRKLPAQAPRLVQGFTSDVPGFMRMADFFIGKPGPGSISEALCSGLPVMVLHGSNTMPQERYNVQWVVEQGVGLVCKGQRGIATAVQAMLAQLPVLRQRVAAMNNRALFEVPQILAQILQQARPVPAPAHAQAAVEWVDTALH</sequence>
<name>A0A1M4WCG0_9BURK</name>
<dbReference type="EMBL" id="FQUZ01000007">
    <property type="protein sequence ID" value="SHE78929.1"/>
    <property type="molecule type" value="Genomic_DNA"/>
</dbReference>
<keyword evidence="3" id="KW-1185">Reference proteome</keyword>
<dbReference type="STRING" id="1122156.SAMN02745117_00827"/>
<accession>A0A1M4WCG0</accession>
<dbReference type="PANTHER" id="PTHR43025:SF3">
    <property type="entry name" value="MONOGALACTOSYLDIACYLGLYCEROL SYNTHASE 1, CHLOROPLASTIC"/>
    <property type="match status" value="1"/>
</dbReference>
<organism evidence="2 3">
    <name type="scientific">Lampropedia hyalina DSM 16112</name>
    <dbReference type="NCBI Taxonomy" id="1122156"/>
    <lineage>
        <taxon>Bacteria</taxon>
        <taxon>Pseudomonadati</taxon>
        <taxon>Pseudomonadota</taxon>
        <taxon>Betaproteobacteria</taxon>
        <taxon>Burkholderiales</taxon>
        <taxon>Comamonadaceae</taxon>
        <taxon>Lampropedia</taxon>
    </lineage>
</organism>
<dbReference type="PANTHER" id="PTHR43025">
    <property type="entry name" value="MONOGALACTOSYLDIACYLGLYCEROL SYNTHASE"/>
    <property type="match status" value="1"/>
</dbReference>
<dbReference type="Proteomes" id="UP000184327">
    <property type="component" value="Unassembled WGS sequence"/>
</dbReference>
<dbReference type="Pfam" id="PF04101">
    <property type="entry name" value="Glyco_tran_28_C"/>
    <property type="match status" value="1"/>
</dbReference>
<dbReference type="SUPFAM" id="SSF53756">
    <property type="entry name" value="UDP-Glycosyltransferase/glycogen phosphorylase"/>
    <property type="match status" value="1"/>
</dbReference>
<dbReference type="InterPro" id="IPR007235">
    <property type="entry name" value="Glyco_trans_28_C"/>
</dbReference>
<gene>
    <name evidence="2" type="ORF">SAMN02745117_00827</name>
</gene>
<feature type="domain" description="Glycosyl transferase family 28 C-terminal" evidence="1">
    <location>
        <begin position="228"/>
        <end position="367"/>
    </location>
</feature>
<dbReference type="RefSeq" id="WP_073354967.1">
    <property type="nucleotide sequence ID" value="NZ_FQUZ01000007.1"/>
</dbReference>
<protein>
    <submittedName>
        <fullName evidence="2">Glycosyl transferase family 1</fullName>
    </submittedName>
</protein>
<dbReference type="InterPro" id="IPR050519">
    <property type="entry name" value="Glycosyltransf_28_UgtP"/>
</dbReference>
<reference evidence="2 3" key="1">
    <citation type="submission" date="2016-11" db="EMBL/GenBank/DDBJ databases">
        <authorList>
            <person name="Jaros S."/>
            <person name="Januszkiewicz K."/>
            <person name="Wedrychowicz H."/>
        </authorList>
    </citation>
    <scope>NUCLEOTIDE SEQUENCE [LARGE SCALE GENOMIC DNA]</scope>
    <source>
        <strain evidence="2 3">DSM 16112</strain>
    </source>
</reference>